<dbReference type="Pfam" id="PF18693">
    <property type="entry name" value="TRAM_2"/>
    <property type="match status" value="1"/>
</dbReference>
<dbReference type="InterPro" id="IPR005839">
    <property type="entry name" value="Methylthiotransferase"/>
</dbReference>
<evidence type="ECO:0000259" key="9">
    <source>
        <dbReference type="PROSITE" id="PS50926"/>
    </source>
</evidence>
<dbReference type="Gene3D" id="3.40.50.12160">
    <property type="entry name" value="Methylthiotransferase, N-terminal domain"/>
    <property type="match status" value="1"/>
</dbReference>
<dbReference type="GO" id="GO:0006400">
    <property type="term" value="P:tRNA modification"/>
    <property type="evidence" value="ECO:0007669"/>
    <property type="project" value="InterPro"/>
</dbReference>
<comment type="subcellular location">
    <subcellularLocation>
        <location evidence="8">Cytoplasm</location>
    </subcellularLocation>
</comment>
<dbReference type="SFLD" id="SFLDG01082">
    <property type="entry name" value="B12-binding_domain_containing"/>
    <property type="match status" value="1"/>
</dbReference>
<evidence type="ECO:0000313" key="12">
    <source>
        <dbReference type="EMBL" id="HFI92279.1"/>
    </source>
</evidence>
<dbReference type="NCBIfam" id="TIGR00089">
    <property type="entry name" value="MiaB/RimO family radical SAM methylthiotransferase"/>
    <property type="match status" value="1"/>
</dbReference>
<dbReference type="SMART" id="SM00729">
    <property type="entry name" value="Elp3"/>
    <property type="match status" value="1"/>
</dbReference>
<feature type="binding site" evidence="8">
    <location>
        <position position="149"/>
    </location>
    <ligand>
        <name>[4Fe-4S] cluster</name>
        <dbReference type="ChEBI" id="CHEBI:49883"/>
        <label>2</label>
        <note>4Fe-4S-S-AdoMet</note>
    </ligand>
</feature>
<dbReference type="InterPro" id="IPR020612">
    <property type="entry name" value="Methylthiotransferase_CS"/>
</dbReference>
<keyword evidence="2 8" id="KW-0963">Cytoplasm</keyword>
<evidence type="ECO:0000256" key="7">
    <source>
        <dbReference type="ARBA" id="ARBA00023014"/>
    </source>
</evidence>
<dbReference type="InterPro" id="IPR005840">
    <property type="entry name" value="Ribosomal_uS12_MeSTrfase_RimO"/>
</dbReference>
<dbReference type="FunFam" id="2.40.50.140:FF:000210">
    <property type="entry name" value="Ribosomal protein S12 methylthiotransferase RimO"/>
    <property type="match status" value="1"/>
</dbReference>
<evidence type="ECO:0000256" key="3">
    <source>
        <dbReference type="ARBA" id="ARBA00022679"/>
    </source>
</evidence>
<dbReference type="InterPro" id="IPR007197">
    <property type="entry name" value="rSAM"/>
</dbReference>
<dbReference type="GO" id="GO:0035599">
    <property type="term" value="F:aspartic acid methylthiotransferase activity"/>
    <property type="evidence" value="ECO:0007669"/>
    <property type="project" value="TreeGrafter"/>
</dbReference>
<evidence type="ECO:0000256" key="6">
    <source>
        <dbReference type="ARBA" id="ARBA00023004"/>
    </source>
</evidence>
<gene>
    <name evidence="8 12" type="primary">rimO</name>
    <name evidence="12" type="ORF">ENS31_12245</name>
</gene>
<dbReference type="PROSITE" id="PS51449">
    <property type="entry name" value="MTTASE_N"/>
    <property type="match status" value="1"/>
</dbReference>
<keyword evidence="5 8" id="KW-0479">Metal-binding</keyword>
<dbReference type="SFLD" id="SFLDS00029">
    <property type="entry name" value="Radical_SAM"/>
    <property type="match status" value="1"/>
</dbReference>
<dbReference type="InterPro" id="IPR006638">
    <property type="entry name" value="Elp3/MiaA/NifB-like_rSAM"/>
</dbReference>
<dbReference type="InterPro" id="IPR013848">
    <property type="entry name" value="Methylthiotransferase_N"/>
</dbReference>
<dbReference type="SUPFAM" id="SSF102114">
    <property type="entry name" value="Radical SAM enzymes"/>
    <property type="match status" value="1"/>
</dbReference>
<dbReference type="Pfam" id="PF04055">
    <property type="entry name" value="Radical_SAM"/>
    <property type="match status" value="1"/>
</dbReference>
<reference evidence="12" key="1">
    <citation type="journal article" date="2020" name="mSystems">
        <title>Genome- and Community-Level Interaction Insights into Carbon Utilization and Element Cycling Functions of Hydrothermarchaeota in Hydrothermal Sediment.</title>
        <authorList>
            <person name="Zhou Z."/>
            <person name="Liu Y."/>
            <person name="Xu W."/>
            <person name="Pan J."/>
            <person name="Luo Z.H."/>
            <person name="Li M."/>
        </authorList>
    </citation>
    <scope>NUCLEOTIDE SEQUENCE [LARGE SCALE GENOMIC DNA]</scope>
    <source>
        <strain evidence="12">SpSt-479</strain>
    </source>
</reference>
<dbReference type="PANTHER" id="PTHR43837:SF1">
    <property type="entry name" value="RIBOSOMAL PROTEIN US12 METHYLTHIOTRANSFERASE RIMO"/>
    <property type="match status" value="1"/>
</dbReference>
<dbReference type="InterPro" id="IPR023404">
    <property type="entry name" value="rSAM_horseshoe"/>
</dbReference>
<evidence type="ECO:0000256" key="8">
    <source>
        <dbReference type="HAMAP-Rule" id="MF_01865"/>
    </source>
</evidence>
<accession>A0A7V2ZLM4</accession>
<evidence type="ECO:0000259" key="10">
    <source>
        <dbReference type="PROSITE" id="PS51449"/>
    </source>
</evidence>
<comment type="function">
    <text evidence="8">Catalyzes the methylthiolation of an aspartic acid residue of ribosomal protein uS12.</text>
</comment>
<dbReference type="GO" id="GO:0051539">
    <property type="term" value="F:4 iron, 4 sulfur cluster binding"/>
    <property type="evidence" value="ECO:0007669"/>
    <property type="project" value="UniProtKB-UniRule"/>
</dbReference>
<dbReference type="CDD" id="cd01335">
    <property type="entry name" value="Radical_SAM"/>
    <property type="match status" value="1"/>
</dbReference>
<dbReference type="GO" id="GO:0005840">
    <property type="term" value="C:ribosome"/>
    <property type="evidence" value="ECO:0007669"/>
    <property type="project" value="UniProtKB-KW"/>
</dbReference>
<dbReference type="InterPro" id="IPR012340">
    <property type="entry name" value="NA-bd_OB-fold"/>
</dbReference>
<feature type="domain" description="Radical SAM core" evidence="11">
    <location>
        <begin position="131"/>
        <end position="361"/>
    </location>
</feature>
<evidence type="ECO:0000256" key="1">
    <source>
        <dbReference type="ARBA" id="ARBA00022485"/>
    </source>
</evidence>
<protein>
    <recommendedName>
        <fullName evidence="8">Ribosomal protein uS12 methylthiotransferase RimO</fullName>
        <shortName evidence="8">uS12 MTTase</shortName>
        <shortName evidence="8">uS12 methylthiotransferase</shortName>
        <ecNumber evidence="8">2.8.4.4</ecNumber>
    </recommendedName>
    <alternativeName>
        <fullName evidence="8">Ribosomal protein uS12 (aspartate-C(3))-methylthiotransferase</fullName>
    </alternativeName>
    <alternativeName>
        <fullName evidence="8">Ribosome maturation factor RimO</fullName>
    </alternativeName>
</protein>
<dbReference type="PANTHER" id="PTHR43837">
    <property type="entry name" value="RIBOSOMAL PROTEIN S12 METHYLTHIOTRANSFERASE RIMO"/>
    <property type="match status" value="1"/>
</dbReference>
<dbReference type="PROSITE" id="PS50926">
    <property type="entry name" value="TRAM"/>
    <property type="match status" value="1"/>
</dbReference>
<evidence type="ECO:0000256" key="5">
    <source>
        <dbReference type="ARBA" id="ARBA00022723"/>
    </source>
</evidence>
<dbReference type="Gene3D" id="3.80.30.20">
    <property type="entry name" value="tm_1862 like domain"/>
    <property type="match status" value="1"/>
</dbReference>
<dbReference type="FunFam" id="3.80.30.20:FF:000001">
    <property type="entry name" value="tRNA-2-methylthio-N(6)-dimethylallyladenosine synthase 2"/>
    <property type="match status" value="1"/>
</dbReference>
<name>A0A7V2ZLM4_9BACT</name>
<dbReference type="NCBIfam" id="TIGR01125">
    <property type="entry name" value="30S ribosomal protein S12 methylthiotransferase RimO"/>
    <property type="match status" value="1"/>
</dbReference>
<comment type="similarity">
    <text evidence="8">Belongs to the methylthiotransferase family. RimO subfamily.</text>
</comment>
<dbReference type="Gene3D" id="2.40.50.140">
    <property type="entry name" value="Nucleic acid-binding proteins"/>
    <property type="match status" value="1"/>
</dbReference>
<dbReference type="InterPro" id="IPR002792">
    <property type="entry name" value="TRAM_dom"/>
</dbReference>
<dbReference type="PROSITE" id="PS01278">
    <property type="entry name" value="MTTASE_RADICAL"/>
    <property type="match status" value="1"/>
</dbReference>
<dbReference type="HAMAP" id="MF_01865">
    <property type="entry name" value="MTTase_RimO"/>
    <property type="match status" value="1"/>
</dbReference>
<dbReference type="Pfam" id="PF00919">
    <property type="entry name" value="UPF0004"/>
    <property type="match status" value="1"/>
</dbReference>
<sequence length="434" mass="49766">MKRNKKVSVITLGCSKNTVDSERLMRQIQLNDIPLTDDPNKAETVIINTCGFIEAAKEESVNTILQAVALKNSGRLKKLIVAGCLSERYMDDLKNEIPEVDVYFGTEKYEEIIKELGGKFKYELLGERLLSTPSHTAYLKISEGCDHPCSFCAIPLMRGKHKSKTLESLIEETEFLAANGTKELILIAQDTTDYGKDIYGRKNLSELLNKLSEVKGIEWIRLMYAYPSHFPDDVIETIADNPKILKYVDIPLQHISDDVLKSMRRGVTSKQTYNLLYKLRKRIPDITLRTTFIVGYPNESEKDFEQLVDFIKEIKFDRVGTFTFSVEENTSSFILGDPVSKAVKEKRKEILMEIQSKISLEKNQTFVGKTLKVLLESKESEYYVGRSYRDAPEVDGEILFKSEKKLKPGNFYDVRITDYDEYDLYGEVLLKEEK</sequence>
<feature type="domain" description="MTTase N-terminal" evidence="10">
    <location>
        <begin position="5"/>
        <end position="121"/>
    </location>
</feature>
<evidence type="ECO:0000259" key="11">
    <source>
        <dbReference type="PROSITE" id="PS51918"/>
    </source>
</evidence>
<dbReference type="EC" id="2.8.4.4" evidence="8"/>
<keyword evidence="4 8" id="KW-0949">S-adenosyl-L-methionine</keyword>
<keyword evidence="7 8" id="KW-0411">Iron-sulfur</keyword>
<keyword evidence="12" id="KW-0687">Ribonucleoprotein</keyword>
<comment type="catalytic activity">
    <reaction evidence="8">
        <text>L-aspartate(89)-[ribosomal protein uS12]-hydrogen + (sulfur carrier)-SH + AH2 + 2 S-adenosyl-L-methionine = 3-methylsulfanyl-L-aspartate(89)-[ribosomal protein uS12]-hydrogen + (sulfur carrier)-H + 5'-deoxyadenosine + L-methionine + A + S-adenosyl-L-homocysteine + 2 H(+)</text>
        <dbReference type="Rhea" id="RHEA:37087"/>
        <dbReference type="Rhea" id="RHEA-COMP:10460"/>
        <dbReference type="Rhea" id="RHEA-COMP:10461"/>
        <dbReference type="Rhea" id="RHEA-COMP:14737"/>
        <dbReference type="Rhea" id="RHEA-COMP:14739"/>
        <dbReference type="ChEBI" id="CHEBI:13193"/>
        <dbReference type="ChEBI" id="CHEBI:15378"/>
        <dbReference type="ChEBI" id="CHEBI:17319"/>
        <dbReference type="ChEBI" id="CHEBI:17499"/>
        <dbReference type="ChEBI" id="CHEBI:29917"/>
        <dbReference type="ChEBI" id="CHEBI:29961"/>
        <dbReference type="ChEBI" id="CHEBI:57844"/>
        <dbReference type="ChEBI" id="CHEBI:57856"/>
        <dbReference type="ChEBI" id="CHEBI:59789"/>
        <dbReference type="ChEBI" id="CHEBI:64428"/>
        <dbReference type="ChEBI" id="CHEBI:73599"/>
        <dbReference type="EC" id="2.8.4.4"/>
    </reaction>
</comment>
<dbReference type="EMBL" id="DSUJ01000010">
    <property type="protein sequence ID" value="HFI92279.1"/>
    <property type="molecule type" value="Genomic_DNA"/>
</dbReference>
<keyword evidence="3 8" id="KW-0808">Transferase</keyword>
<proteinExistence type="inferred from homology"/>
<dbReference type="PROSITE" id="PS51918">
    <property type="entry name" value="RADICAL_SAM"/>
    <property type="match status" value="1"/>
</dbReference>
<keyword evidence="1 8" id="KW-0004">4Fe-4S</keyword>
<dbReference type="GO" id="GO:0005829">
    <property type="term" value="C:cytosol"/>
    <property type="evidence" value="ECO:0007669"/>
    <property type="project" value="TreeGrafter"/>
</dbReference>
<feature type="binding site" evidence="8">
    <location>
        <position position="84"/>
    </location>
    <ligand>
        <name>[4Fe-4S] cluster</name>
        <dbReference type="ChEBI" id="CHEBI:49883"/>
        <label>1</label>
    </ligand>
</feature>
<keyword evidence="12" id="KW-0689">Ribosomal protein</keyword>
<comment type="caution">
    <text evidence="12">The sequence shown here is derived from an EMBL/GenBank/DDBJ whole genome shotgun (WGS) entry which is preliminary data.</text>
</comment>
<feature type="binding site" evidence="8">
    <location>
        <position position="145"/>
    </location>
    <ligand>
        <name>[4Fe-4S] cluster</name>
        <dbReference type="ChEBI" id="CHEBI:49883"/>
        <label>2</label>
        <note>4Fe-4S-S-AdoMet</note>
    </ligand>
</feature>
<feature type="binding site" evidence="8">
    <location>
        <position position="152"/>
    </location>
    <ligand>
        <name>[4Fe-4S] cluster</name>
        <dbReference type="ChEBI" id="CHEBI:49883"/>
        <label>2</label>
        <note>4Fe-4S-S-AdoMet</note>
    </ligand>
</feature>
<dbReference type="GO" id="GO:0046872">
    <property type="term" value="F:metal ion binding"/>
    <property type="evidence" value="ECO:0007669"/>
    <property type="project" value="UniProtKB-KW"/>
</dbReference>
<dbReference type="SFLD" id="SFLDG01061">
    <property type="entry name" value="methylthiotransferase"/>
    <property type="match status" value="1"/>
</dbReference>
<comment type="cofactor">
    <cofactor evidence="8">
        <name>[4Fe-4S] cluster</name>
        <dbReference type="ChEBI" id="CHEBI:49883"/>
    </cofactor>
    <text evidence="8">Binds 2 [4Fe-4S] clusters. One cluster is coordinated with 3 cysteines and an exchangeable S-adenosyl-L-methionine.</text>
</comment>
<dbReference type="InterPro" id="IPR058240">
    <property type="entry name" value="rSAM_sf"/>
</dbReference>
<dbReference type="AlphaFoldDB" id="A0A7V2ZLM4"/>
<dbReference type="SFLD" id="SFLDF00274">
    <property type="entry name" value="ribosomal_protein_S12_methylth"/>
    <property type="match status" value="1"/>
</dbReference>
<dbReference type="InterPro" id="IPR038135">
    <property type="entry name" value="Methylthiotransferase_N_sf"/>
</dbReference>
<feature type="binding site" evidence="8">
    <location>
        <position position="50"/>
    </location>
    <ligand>
        <name>[4Fe-4S] cluster</name>
        <dbReference type="ChEBI" id="CHEBI:49883"/>
        <label>1</label>
    </ligand>
</feature>
<evidence type="ECO:0000256" key="4">
    <source>
        <dbReference type="ARBA" id="ARBA00022691"/>
    </source>
</evidence>
<evidence type="ECO:0000256" key="2">
    <source>
        <dbReference type="ARBA" id="ARBA00022490"/>
    </source>
</evidence>
<dbReference type="GO" id="GO:0103039">
    <property type="term" value="F:protein methylthiotransferase activity"/>
    <property type="evidence" value="ECO:0007669"/>
    <property type="project" value="UniProtKB-EC"/>
</dbReference>
<feature type="binding site" evidence="8">
    <location>
        <position position="14"/>
    </location>
    <ligand>
        <name>[4Fe-4S] cluster</name>
        <dbReference type="ChEBI" id="CHEBI:49883"/>
        <label>1</label>
    </ligand>
</feature>
<keyword evidence="6 8" id="KW-0408">Iron</keyword>
<organism evidence="12">
    <name type="scientific">Ignavibacterium album</name>
    <dbReference type="NCBI Taxonomy" id="591197"/>
    <lineage>
        <taxon>Bacteria</taxon>
        <taxon>Pseudomonadati</taxon>
        <taxon>Ignavibacteriota</taxon>
        <taxon>Ignavibacteria</taxon>
        <taxon>Ignavibacteriales</taxon>
        <taxon>Ignavibacteriaceae</taxon>
        <taxon>Ignavibacterium</taxon>
    </lineage>
</organism>
<feature type="domain" description="TRAM" evidence="9">
    <location>
        <begin position="364"/>
        <end position="430"/>
    </location>
</feature>